<dbReference type="PANTHER" id="PTHR30258:SF1">
    <property type="entry name" value="PROTEIN TRANSPORT PROTEIN HOFB HOMOLOG"/>
    <property type="match status" value="1"/>
</dbReference>
<evidence type="ECO:0000313" key="5">
    <source>
        <dbReference type="EMBL" id="CRL37692.1"/>
    </source>
</evidence>
<evidence type="ECO:0000259" key="4">
    <source>
        <dbReference type="PROSITE" id="PS00662"/>
    </source>
</evidence>
<dbReference type="EMBL" id="CVRR01000019">
    <property type="protein sequence ID" value="CRL37692.1"/>
    <property type="molecule type" value="Genomic_DNA"/>
</dbReference>
<dbReference type="SUPFAM" id="SSF160246">
    <property type="entry name" value="EspE N-terminal domain-like"/>
    <property type="match status" value="1"/>
</dbReference>
<dbReference type="Gene3D" id="3.30.300.160">
    <property type="entry name" value="Type II secretion system, protein E, N-terminal domain"/>
    <property type="match status" value="1"/>
</dbReference>
<organism evidence="5 6">
    <name type="scientific">Roseburia faecis</name>
    <dbReference type="NCBI Taxonomy" id="301302"/>
    <lineage>
        <taxon>Bacteria</taxon>
        <taxon>Bacillati</taxon>
        <taxon>Bacillota</taxon>
        <taxon>Clostridia</taxon>
        <taxon>Lachnospirales</taxon>
        <taxon>Lachnospiraceae</taxon>
        <taxon>Roseburia</taxon>
    </lineage>
</organism>
<feature type="domain" description="Bacterial type II secretion system protein E" evidence="4">
    <location>
        <begin position="394"/>
        <end position="408"/>
    </location>
</feature>
<dbReference type="GO" id="GO:0005524">
    <property type="term" value="F:ATP binding"/>
    <property type="evidence" value="ECO:0007669"/>
    <property type="project" value="UniProtKB-KW"/>
</dbReference>
<name>A0A0M6WKY6_9FIRM</name>
<comment type="similarity">
    <text evidence="1">Belongs to the GSP E family.</text>
</comment>
<keyword evidence="6" id="KW-1185">Reference proteome</keyword>
<dbReference type="Gene3D" id="3.30.450.90">
    <property type="match status" value="1"/>
</dbReference>
<dbReference type="STRING" id="301302.ERS852420_00727"/>
<dbReference type="InterPro" id="IPR007831">
    <property type="entry name" value="T2SS_GspE_N"/>
</dbReference>
<dbReference type="RefSeq" id="WP_055067743.1">
    <property type="nucleotide sequence ID" value="NZ_CP173697.1"/>
</dbReference>
<dbReference type="GO" id="GO:0016887">
    <property type="term" value="F:ATP hydrolysis activity"/>
    <property type="evidence" value="ECO:0007669"/>
    <property type="project" value="TreeGrafter"/>
</dbReference>
<protein>
    <recommendedName>
        <fullName evidence="4">Bacterial type II secretion system protein E domain-containing protein</fullName>
    </recommendedName>
</protein>
<dbReference type="Proteomes" id="UP000049979">
    <property type="component" value="Unassembled WGS sequence"/>
</dbReference>
<dbReference type="FunFam" id="3.30.450.90:FF:000001">
    <property type="entry name" value="Type II secretion system ATPase GspE"/>
    <property type="match status" value="1"/>
</dbReference>
<sequence length="581" mass="64264">MDKLVGFARKKRLGDLLVDAGVISQDQLVKALQVQKTEKQGERLGVVLIDLGFTDEKQIVEALKAQLKIQSVDLSTLRIPEEIIRLLDEAVLRKYNLIPFKFNEKNPNLLCVAMSDPLDIRAMDDVSIITGCQVERFAATPSDIAAAIDRYYGNAEALRVAEQYTREKQEQAKARAALETGSGNDENNVQQAPIVKLLGQIIEQAVHRRASDIHIEPMENQVRIRFRVDGVLHEAMRHDISLHAALIARIKIVSGLDISEKRRPQDGRATSIVDRQEYDIRVSVLPTVYGEKVVMRLAQKKALTLDKRDLGFPEDELKKFDHILSHPNGLILVTGPTGSGKSTTLYTALNELNVEGVNIITVEDPVEANLNGVNQVQVNEKAGLTFSSALRSILRQDPDIIMIGEIRDQETAEIAVKASITGHLVVSTLHTNSSANTITRLADMGVENYLIADSVVGVIAQRLVRRVCPACGIVREATAGEKKILGIKDPARRINVRTPGHKECVRCGGTGYYGRIGIYEIMPVTADLRQAINRGENADVLEEIALTHGMKTLRMSAIDYALRGITTVEEVQRVAYDDEED</sequence>
<dbReference type="InterPro" id="IPR001482">
    <property type="entry name" value="T2SS/T4SS_dom"/>
</dbReference>
<dbReference type="GO" id="GO:0005886">
    <property type="term" value="C:plasma membrane"/>
    <property type="evidence" value="ECO:0007669"/>
    <property type="project" value="TreeGrafter"/>
</dbReference>
<proteinExistence type="inferred from homology"/>
<dbReference type="FunFam" id="3.40.50.300:FF:000398">
    <property type="entry name" value="Type IV pilus assembly ATPase PilB"/>
    <property type="match status" value="1"/>
</dbReference>
<dbReference type="AlphaFoldDB" id="A0A0M6WKY6"/>
<evidence type="ECO:0000256" key="1">
    <source>
        <dbReference type="ARBA" id="ARBA00006611"/>
    </source>
</evidence>
<evidence type="ECO:0000256" key="2">
    <source>
        <dbReference type="ARBA" id="ARBA00022741"/>
    </source>
</evidence>
<evidence type="ECO:0000313" key="6">
    <source>
        <dbReference type="Proteomes" id="UP000049979"/>
    </source>
</evidence>
<accession>A0A0M6WKY6</accession>
<keyword evidence="2" id="KW-0547">Nucleotide-binding</keyword>
<dbReference type="InterPro" id="IPR003593">
    <property type="entry name" value="AAA+_ATPase"/>
</dbReference>
<evidence type="ECO:0000256" key="3">
    <source>
        <dbReference type="ARBA" id="ARBA00022840"/>
    </source>
</evidence>
<dbReference type="PROSITE" id="PS00662">
    <property type="entry name" value="T2SP_E"/>
    <property type="match status" value="1"/>
</dbReference>
<gene>
    <name evidence="5" type="ORF">M72_04601</name>
</gene>
<dbReference type="Gene3D" id="3.40.50.300">
    <property type="entry name" value="P-loop containing nucleotide triphosphate hydrolases"/>
    <property type="match status" value="1"/>
</dbReference>
<dbReference type="OrthoDB" id="9808272at2"/>
<reference evidence="6" key="1">
    <citation type="submission" date="2015-05" db="EMBL/GenBank/DDBJ databases">
        <authorList>
            <consortium name="Pathogen Informatics"/>
        </authorList>
    </citation>
    <scope>NUCLEOTIDE SEQUENCE [LARGE SCALE GENOMIC DNA]</scope>
    <source>
        <strain evidence="6">M72</strain>
    </source>
</reference>
<dbReference type="InterPro" id="IPR037257">
    <property type="entry name" value="T2SS_E_N_sf"/>
</dbReference>
<dbReference type="SUPFAM" id="SSF52540">
    <property type="entry name" value="P-loop containing nucleoside triphosphate hydrolases"/>
    <property type="match status" value="1"/>
</dbReference>
<dbReference type="Pfam" id="PF05157">
    <property type="entry name" value="MshEN"/>
    <property type="match status" value="1"/>
</dbReference>
<dbReference type="Pfam" id="PF00437">
    <property type="entry name" value="T2SSE"/>
    <property type="match status" value="1"/>
</dbReference>
<keyword evidence="3" id="KW-0067">ATP-binding</keyword>
<dbReference type="SMART" id="SM00382">
    <property type="entry name" value="AAA"/>
    <property type="match status" value="1"/>
</dbReference>
<dbReference type="PANTHER" id="PTHR30258">
    <property type="entry name" value="TYPE II SECRETION SYSTEM PROTEIN GSPE-RELATED"/>
    <property type="match status" value="1"/>
</dbReference>
<dbReference type="InterPro" id="IPR027417">
    <property type="entry name" value="P-loop_NTPase"/>
</dbReference>
<dbReference type="CDD" id="cd01129">
    <property type="entry name" value="PulE-GspE-like"/>
    <property type="match status" value="1"/>
</dbReference>